<feature type="transmembrane region" description="Helical" evidence="7">
    <location>
        <begin position="220"/>
        <end position="240"/>
    </location>
</feature>
<dbReference type="Pfam" id="PF07690">
    <property type="entry name" value="MFS_1"/>
    <property type="match status" value="1"/>
</dbReference>
<keyword evidence="10" id="KW-1185">Reference proteome</keyword>
<dbReference type="FunFam" id="1.20.1250.20:FF:000423">
    <property type="entry name" value="Putative inorganic phosphate cotransporter-like Protein"/>
    <property type="match status" value="1"/>
</dbReference>
<evidence type="ECO:0000313" key="10">
    <source>
        <dbReference type="Proteomes" id="UP001152799"/>
    </source>
</evidence>
<dbReference type="PROSITE" id="PS50850">
    <property type="entry name" value="MFS"/>
    <property type="match status" value="1"/>
</dbReference>
<evidence type="ECO:0000256" key="6">
    <source>
        <dbReference type="ARBA" id="ARBA00023136"/>
    </source>
</evidence>
<dbReference type="FunFam" id="1.20.1250.20:FF:000003">
    <property type="entry name" value="Solute carrier family 17 member 3"/>
    <property type="match status" value="1"/>
</dbReference>
<dbReference type="GO" id="GO:0015293">
    <property type="term" value="F:symporter activity"/>
    <property type="evidence" value="ECO:0007669"/>
    <property type="project" value="UniProtKB-KW"/>
</dbReference>
<evidence type="ECO:0000256" key="1">
    <source>
        <dbReference type="ARBA" id="ARBA00004141"/>
    </source>
</evidence>
<keyword evidence="2" id="KW-0813">Transport</keyword>
<dbReference type="InterPro" id="IPR020846">
    <property type="entry name" value="MFS_dom"/>
</dbReference>
<feature type="transmembrane region" description="Helical" evidence="7">
    <location>
        <begin position="354"/>
        <end position="376"/>
    </location>
</feature>
<dbReference type="Gene3D" id="1.20.1250.20">
    <property type="entry name" value="MFS general substrate transporter like domains"/>
    <property type="match status" value="2"/>
</dbReference>
<keyword evidence="4" id="KW-0769">Symport</keyword>
<dbReference type="PANTHER" id="PTHR11662">
    <property type="entry name" value="SOLUTE CARRIER FAMILY 17"/>
    <property type="match status" value="1"/>
</dbReference>
<feature type="transmembrane region" description="Helical" evidence="7">
    <location>
        <begin position="326"/>
        <end position="347"/>
    </location>
</feature>
<proteinExistence type="predicted"/>
<keyword evidence="6 7" id="KW-0472">Membrane</keyword>
<evidence type="ECO:0000256" key="5">
    <source>
        <dbReference type="ARBA" id="ARBA00022989"/>
    </source>
</evidence>
<evidence type="ECO:0000256" key="7">
    <source>
        <dbReference type="SAM" id="Phobius"/>
    </source>
</evidence>
<feature type="transmembrane region" description="Helical" evidence="7">
    <location>
        <begin position="99"/>
        <end position="119"/>
    </location>
</feature>
<comment type="subcellular location">
    <subcellularLocation>
        <location evidence="1">Membrane</location>
        <topology evidence="1">Multi-pass membrane protein</topology>
    </subcellularLocation>
</comment>
<dbReference type="AlphaFoldDB" id="A0A9N9N310"/>
<evidence type="ECO:0000313" key="9">
    <source>
        <dbReference type="EMBL" id="CAG9773951.1"/>
    </source>
</evidence>
<evidence type="ECO:0000259" key="8">
    <source>
        <dbReference type="PROSITE" id="PS50850"/>
    </source>
</evidence>
<feature type="domain" description="Major facilitator superfamily (MFS) profile" evidence="8">
    <location>
        <begin position="35"/>
        <end position="474"/>
    </location>
</feature>
<evidence type="ECO:0000256" key="4">
    <source>
        <dbReference type="ARBA" id="ARBA00022847"/>
    </source>
</evidence>
<evidence type="ECO:0000256" key="2">
    <source>
        <dbReference type="ARBA" id="ARBA00022448"/>
    </source>
</evidence>
<dbReference type="GO" id="GO:0006820">
    <property type="term" value="P:monoatomic anion transport"/>
    <property type="evidence" value="ECO:0007669"/>
    <property type="project" value="TreeGrafter"/>
</dbReference>
<dbReference type="OrthoDB" id="2985014at2759"/>
<feature type="transmembrane region" description="Helical" evidence="7">
    <location>
        <begin position="126"/>
        <end position="149"/>
    </location>
</feature>
<evidence type="ECO:0000256" key="3">
    <source>
        <dbReference type="ARBA" id="ARBA00022692"/>
    </source>
</evidence>
<dbReference type="InterPro" id="IPR036259">
    <property type="entry name" value="MFS_trans_sf"/>
</dbReference>
<keyword evidence="5 7" id="KW-1133">Transmembrane helix</keyword>
<dbReference type="InterPro" id="IPR011701">
    <property type="entry name" value="MFS"/>
</dbReference>
<keyword evidence="3 7" id="KW-0812">Transmembrane</keyword>
<dbReference type="EMBL" id="OU892285">
    <property type="protein sequence ID" value="CAG9773951.1"/>
    <property type="molecule type" value="Genomic_DNA"/>
</dbReference>
<dbReference type="PANTHER" id="PTHR11662:SF415">
    <property type="entry name" value="AT30085P-RELATED"/>
    <property type="match status" value="1"/>
</dbReference>
<feature type="transmembrane region" description="Helical" evidence="7">
    <location>
        <begin position="450"/>
        <end position="469"/>
    </location>
</feature>
<reference evidence="9" key="1">
    <citation type="submission" date="2022-01" db="EMBL/GenBank/DDBJ databases">
        <authorList>
            <person name="King R."/>
        </authorList>
    </citation>
    <scope>NUCLEOTIDE SEQUENCE</scope>
</reference>
<feature type="transmembrane region" description="Helical" evidence="7">
    <location>
        <begin position="382"/>
        <end position="402"/>
    </location>
</feature>
<feature type="transmembrane region" description="Helical" evidence="7">
    <location>
        <begin position="155"/>
        <end position="180"/>
    </location>
</feature>
<feature type="transmembrane region" description="Helical" evidence="7">
    <location>
        <begin position="414"/>
        <end position="438"/>
    </location>
</feature>
<dbReference type="Proteomes" id="UP001152799">
    <property type="component" value="Chromosome 9"/>
</dbReference>
<sequence>MSDAEGTQNQPKKTRFCCDPVKCRCCNYRIPQRFVMAIMLHLALQNNFNTRVVLNVAIVEMVAPPQEENITEVACPEFGTPEPTQKGGKFPWPAETRALVLYAFYIGYTVLQVPGGWIADKYGARYVILICVLVTTATTAIFPICTQSFGHVAAIVLRFILGMAHSPTMPALSSMVSTWLPPSERAGWGGIAYAGTNLGTILSNILTGVLIHAFDGWPVAFYFWSIYSAIFFFFVLLYLFSFPDTHPFISKEEADFIRNMNSNNRAIVGRSLKTPWLKIISNMPYWANIAAQFAHNYIYFSLVTYLPTYLRDILQFDVSEDGYFSAIPFIALWVTSLILGGTAHYFIRFMTEKWFNIICGAGCNVASAALMVGAVYAGCNRMICIALYILSMILKAFYYVTLTTNINALSRNHGGLMFGFCNALGSLSGIIGNAIIGSLTKDKQFKGWEISFWIMLGVASVTTLFFFIFSSVERQKFDYDEDTPMDQ</sequence>
<protein>
    <recommendedName>
        <fullName evidence="8">Major facilitator superfamily (MFS) profile domain-containing protein</fullName>
    </recommendedName>
</protein>
<name>A0A9N9N310_9CUCU</name>
<accession>A0A9N9N310</accession>
<dbReference type="GO" id="GO:0016020">
    <property type="term" value="C:membrane"/>
    <property type="evidence" value="ECO:0007669"/>
    <property type="project" value="UniProtKB-SubCell"/>
</dbReference>
<feature type="transmembrane region" description="Helical" evidence="7">
    <location>
        <begin position="285"/>
        <end position="306"/>
    </location>
</feature>
<dbReference type="InterPro" id="IPR050382">
    <property type="entry name" value="MFS_Na/Anion_cotransporter"/>
</dbReference>
<feature type="transmembrane region" description="Helical" evidence="7">
    <location>
        <begin position="192"/>
        <end position="214"/>
    </location>
</feature>
<organism evidence="9 10">
    <name type="scientific">Ceutorhynchus assimilis</name>
    <name type="common">cabbage seed weevil</name>
    <dbReference type="NCBI Taxonomy" id="467358"/>
    <lineage>
        <taxon>Eukaryota</taxon>
        <taxon>Metazoa</taxon>
        <taxon>Ecdysozoa</taxon>
        <taxon>Arthropoda</taxon>
        <taxon>Hexapoda</taxon>
        <taxon>Insecta</taxon>
        <taxon>Pterygota</taxon>
        <taxon>Neoptera</taxon>
        <taxon>Endopterygota</taxon>
        <taxon>Coleoptera</taxon>
        <taxon>Polyphaga</taxon>
        <taxon>Cucujiformia</taxon>
        <taxon>Curculionidae</taxon>
        <taxon>Ceutorhynchinae</taxon>
        <taxon>Ceutorhynchus</taxon>
    </lineage>
</organism>
<gene>
    <name evidence="9" type="ORF">CEUTPL_LOCUS14336</name>
</gene>
<dbReference type="SUPFAM" id="SSF103473">
    <property type="entry name" value="MFS general substrate transporter"/>
    <property type="match status" value="1"/>
</dbReference>